<name>A0A2M8EXY3_9BACT</name>
<sequence length="147" mass="15933">MSTEKIVGYSLLGVGILLMIIASFQIILVFTGKATPIQVMKSAPQKNNQNTTKNVDTTNPDELLKQAQQDPFSLLGSGGGLGMPDIIDPKTINDMLNLTVYYFIMQFVLGLGYKLASLGVQMVRPLKISVEKSAISHLIKDGESNTS</sequence>
<evidence type="ECO:0000256" key="1">
    <source>
        <dbReference type="SAM" id="Phobius"/>
    </source>
</evidence>
<organism evidence="2 3">
    <name type="scientific">Candidatus Roizmanbacteria bacterium CG_4_9_14_0_2_um_filter_39_13</name>
    <dbReference type="NCBI Taxonomy" id="1974839"/>
    <lineage>
        <taxon>Bacteria</taxon>
        <taxon>Candidatus Roizmaniibacteriota</taxon>
    </lineage>
</organism>
<keyword evidence="1" id="KW-1133">Transmembrane helix</keyword>
<gene>
    <name evidence="2" type="ORF">CO051_04505</name>
</gene>
<keyword evidence="1" id="KW-0812">Transmembrane</keyword>
<feature type="transmembrane region" description="Helical" evidence="1">
    <location>
        <begin position="6"/>
        <end position="31"/>
    </location>
</feature>
<dbReference type="EMBL" id="PFSC01000121">
    <property type="protein sequence ID" value="PJC31059.1"/>
    <property type="molecule type" value="Genomic_DNA"/>
</dbReference>
<feature type="transmembrane region" description="Helical" evidence="1">
    <location>
        <begin position="98"/>
        <end position="116"/>
    </location>
</feature>
<evidence type="ECO:0000313" key="3">
    <source>
        <dbReference type="Proteomes" id="UP000231383"/>
    </source>
</evidence>
<comment type="caution">
    <text evidence="2">The sequence shown here is derived from an EMBL/GenBank/DDBJ whole genome shotgun (WGS) entry which is preliminary data.</text>
</comment>
<accession>A0A2M8EXY3</accession>
<keyword evidence="1" id="KW-0472">Membrane</keyword>
<dbReference type="AlphaFoldDB" id="A0A2M8EXY3"/>
<protein>
    <submittedName>
        <fullName evidence="2">Uncharacterized protein</fullName>
    </submittedName>
</protein>
<reference evidence="3" key="1">
    <citation type="submission" date="2017-09" db="EMBL/GenBank/DDBJ databases">
        <title>Depth-based differentiation of microbial function through sediment-hosted aquifers and enrichment of novel symbionts in the deep terrestrial subsurface.</title>
        <authorList>
            <person name="Probst A.J."/>
            <person name="Ladd B."/>
            <person name="Jarett J.K."/>
            <person name="Geller-Mcgrath D.E."/>
            <person name="Sieber C.M.K."/>
            <person name="Emerson J.B."/>
            <person name="Anantharaman K."/>
            <person name="Thomas B.C."/>
            <person name="Malmstrom R."/>
            <person name="Stieglmeier M."/>
            <person name="Klingl A."/>
            <person name="Woyke T."/>
            <person name="Ryan C.M."/>
            <person name="Banfield J.F."/>
        </authorList>
    </citation>
    <scope>NUCLEOTIDE SEQUENCE [LARGE SCALE GENOMIC DNA]</scope>
</reference>
<dbReference type="Proteomes" id="UP000231383">
    <property type="component" value="Unassembled WGS sequence"/>
</dbReference>
<proteinExistence type="predicted"/>
<evidence type="ECO:0000313" key="2">
    <source>
        <dbReference type="EMBL" id="PJC31059.1"/>
    </source>
</evidence>